<evidence type="ECO:0000256" key="1">
    <source>
        <dbReference type="ARBA" id="ARBA00004442"/>
    </source>
</evidence>
<keyword evidence="3" id="KW-0732">Signal</keyword>
<evidence type="ECO:0000313" key="6">
    <source>
        <dbReference type="EMBL" id="ETX06330.1"/>
    </source>
</evidence>
<keyword evidence="4" id="KW-0472">Membrane</keyword>
<accession>W4M813</accession>
<gene>
    <name evidence="6" type="ORF">ETSY2_17785</name>
</gene>
<evidence type="ECO:0008006" key="8">
    <source>
        <dbReference type="Google" id="ProtNLM"/>
    </source>
</evidence>
<name>W4M813_9BACT</name>
<dbReference type="InterPro" id="IPR010583">
    <property type="entry name" value="MipA"/>
</dbReference>
<evidence type="ECO:0000256" key="4">
    <source>
        <dbReference type="ARBA" id="ARBA00023136"/>
    </source>
</evidence>
<proteinExistence type="inferred from homology"/>
<dbReference type="Pfam" id="PF06629">
    <property type="entry name" value="MipA"/>
    <property type="match status" value="1"/>
</dbReference>
<dbReference type="PANTHER" id="PTHR38776:SF1">
    <property type="entry name" value="MLTA-INTERACTING PROTEIN-RELATED"/>
    <property type="match status" value="1"/>
</dbReference>
<keyword evidence="7" id="KW-1185">Reference proteome</keyword>
<keyword evidence="5" id="KW-0998">Cell outer membrane</keyword>
<comment type="similarity">
    <text evidence="2">Belongs to the MipA/OmpV family.</text>
</comment>
<dbReference type="Proteomes" id="UP000019140">
    <property type="component" value="Unassembled WGS sequence"/>
</dbReference>
<protein>
    <recommendedName>
        <fullName evidence="8">MltA-interacting MipA family protein</fullName>
    </recommendedName>
</protein>
<dbReference type="GO" id="GO:0009279">
    <property type="term" value="C:cell outer membrane"/>
    <property type="evidence" value="ECO:0007669"/>
    <property type="project" value="UniProtKB-SubCell"/>
</dbReference>
<comment type="caution">
    <text evidence="6">The sequence shown here is derived from an EMBL/GenBank/DDBJ whole genome shotgun (WGS) entry which is preliminary data.</text>
</comment>
<evidence type="ECO:0000313" key="7">
    <source>
        <dbReference type="Proteomes" id="UP000019140"/>
    </source>
</evidence>
<sequence>MVINSEWRWKPLGLFWFAAVCMSVFTLGQPAFAQPLKGFVGIGAATIPDFEGSSDYSVVPFLVGRLRLEPYYIQFLGTGLRTNMVAHEFWRAGPVLRYRFSRNDVDNAVVDRLRRVDAAFEIGGFVGIEKRNVFQPRDTVSARIELRQDIAGGHKGWLLDLGASYTYRLARRWRLVVGSSVTIASANYMDAYFSIDADNASRSGLARFDADGGLKDLGLSMVAAYGITRRWGLLARAGYTRLLDDAANSPIVEDEGSANQFLGALGVSYRF</sequence>
<dbReference type="HOGENOM" id="CLU_062990_2_0_7"/>
<organism evidence="6 7">
    <name type="scientific">Candidatus Entotheonella gemina</name>
    <dbReference type="NCBI Taxonomy" id="1429439"/>
    <lineage>
        <taxon>Bacteria</taxon>
        <taxon>Pseudomonadati</taxon>
        <taxon>Nitrospinota/Tectimicrobiota group</taxon>
        <taxon>Candidatus Tectimicrobiota</taxon>
        <taxon>Candidatus Entotheonellia</taxon>
        <taxon>Candidatus Entotheonellales</taxon>
        <taxon>Candidatus Entotheonellaceae</taxon>
        <taxon>Candidatus Entotheonella</taxon>
    </lineage>
</organism>
<evidence type="ECO:0000256" key="2">
    <source>
        <dbReference type="ARBA" id="ARBA00005722"/>
    </source>
</evidence>
<evidence type="ECO:0000256" key="3">
    <source>
        <dbReference type="ARBA" id="ARBA00022729"/>
    </source>
</evidence>
<comment type="subcellular location">
    <subcellularLocation>
        <location evidence="1">Cell outer membrane</location>
    </subcellularLocation>
</comment>
<dbReference type="PANTHER" id="PTHR38776">
    <property type="entry name" value="MLTA-INTERACTING PROTEIN-RELATED"/>
    <property type="match status" value="1"/>
</dbReference>
<evidence type="ECO:0000256" key="5">
    <source>
        <dbReference type="ARBA" id="ARBA00023237"/>
    </source>
</evidence>
<dbReference type="AlphaFoldDB" id="W4M813"/>
<dbReference type="EMBL" id="AZHX01000728">
    <property type="protein sequence ID" value="ETX06330.1"/>
    <property type="molecule type" value="Genomic_DNA"/>
</dbReference>
<reference evidence="6 7" key="1">
    <citation type="journal article" date="2014" name="Nature">
        <title>An environmental bacterial taxon with a large and distinct metabolic repertoire.</title>
        <authorList>
            <person name="Wilson M.C."/>
            <person name="Mori T."/>
            <person name="Ruckert C."/>
            <person name="Uria A.R."/>
            <person name="Helf M.J."/>
            <person name="Takada K."/>
            <person name="Gernert C."/>
            <person name="Steffens U.A."/>
            <person name="Heycke N."/>
            <person name="Schmitt S."/>
            <person name="Rinke C."/>
            <person name="Helfrich E.J."/>
            <person name="Brachmann A.O."/>
            <person name="Gurgui C."/>
            <person name="Wakimoto T."/>
            <person name="Kracht M."/>
            <person name="Crusemann M."/>
            <person name="Hentschel U."/>
            <person name="Abe I."/>
            <person name="Matsunaga S."/>
            <person name="Kalinowski J."/>
            <person name="Takeyama H."/>
            <person name="Piel J."/>
        </authorList>
    </citation>
    <scope>NUCLEOTIDE SEQUENCE [LARGE SCALE GENOMIC DNA]</scope>
    <source>
        <strain evidence="7">TSY2</strain>
    </source>
</reference>